<evidence type="ECO:0000313" key="3">
    <source>
        <dbReference type="EMBL" id="MBW8485075.1"/>
    </source>
</evidence>
<organism evidence="3 4">
    <name type="scientific">Actinomadura parmotrematis</name>
    <dbReference type="NCBI Taxonomy" id="2864039"/>
    <lineage>
        <taxon>Bacteria</taxon>
        <taxon>Bacillati</taxon>
        <taxon>Actinomycetota</taxon>
        <taxon>Actinomycetes</taxon>
        <taxon>Streptosporangiales</taxon>
        <taxon>Thermomonosporaceae</taxon>
        <taxon>Actinomadura</taxon>
    </lineage>
</organism>
<dbReference type="SUPFAM" id="SSF47413">
    <property type="entry name" value="lambda repressor-like DNA-binding domains"/>
    <property type="match status" value="1"/>
</dbReference>
<feature type="compositionally biased region" description="Basic and acidic residues" evidence="1">
    <location>
        <begin position="169"/>
        <end position="181"/>
    </location>
</feature>
<comment type="caution">
    <text evidence="3">The sequence shown here is derived from an EMBL/GenBank/DDBJ whole genome shotgun (WGS) entry which is preliminary data.</text>
</comment>
<dbReference type="InterPro" id="IPR001387">
    <property type="entry name" value="Cro/C1-type_HTH"/>
</dbReference>
<gene>
    <name evidence="3" type="ORF">K1Y72_22015</name>
</gene>
<dbReference type="Gene3D" id="1.10.260.40">
    <property type="entry name" value="lambda repressor-like DNA-binding domains"/>
    <property type="match status" value="1"/>
</dbReference>
<feature type="region of interest" description="Disordered" evidence="1">
    <location>
        <begin position="146"/>
        <end position="181"/>
    </location>
</feature>
<evidence type="ECO:0000256" key="1">
    <source>
        <dbReference type="SAM" id="MobiDB-lite"/>
    </source>
</evidence>
<sequence>MEMVSEVVGYDFDDSYPLVGRHELEVRLAQAVDGNEVPVEIDTSDERVQDSLSLLYAVFSRYQVVPSTADRRCGRSTGERDHAGAGGLRPRLLQRIRRGTAHPESGCLPGGMSTRNVGRRFREVRKRRDLTQREFARRAGVVGRVRRAGEEDGRAALPGRTLGAPADPGAHDQRLHLRRPVDAGRLDRLHVRR</sequence>
<keyword evidence="4" id="KW-1185">Reference proteome</keyword>
<dbReference type="RefSeq" id="WP_220168302.1">
    <property type="nucleotide sequence ID" value="NZ_JAIBOA010000014.1"/>
</dbReference>
<feature type="domain" description="HTH cro/C1-type" evidence="2">
    <location>
        <begin position="121"/>
        <end position="141"/>
    </location>
</feature>
<proteinExistence type="predicted"/>
<protein>
    <recommendedName>
        <fullName evidence="2">HTH cro/C1-type domain-containing protein</fullName>
    </recommendedName>
</protein>
<name>A0ABS7FXD1_9ACTN</name>
<accession>A0ABS7FXD1</accession>
<evidence type="ECO:0000313" key="4">
    <source>
        <dbReference type="Proteomes" id="UP000774570"/>
    </source>
</evidence>
<evidence type="ECO:0000259" key="2">
    <source>
        <dbReference type="PROSITE" id="PS50943"/>
    </source>
</evidence>
<reference evidence="3 4" key="1">
    <citation type="submission" date="2021-07" db="EMBL/GenBank/DDBJ databases">
        <title>Actinomadura sp. PM05-2 isolated from lichen.</title>
        <authorList>
            <person name="Somphong A."/>
            <person name="Phongsopitanun W."/>
            <person name="Tanasupawat S."/>
            <person name="Peongsungnone V."/>
        </authorList>
    </citation>
    <scope>NUCLEOTIDE SEQUENCE [LARGE SCALE GENOMIC DNA]</scope>
    <source>
        <strain evidence="3 4">PM05-2</strain>
    </source>
</reference>
<dbReference type="InterPro" id="IPR010982">
    <property type="entry name" value="Lambda_DNA-bd_dom_sf"/>
</dbReference>
<dbReference type="Proteomes" id="UP000774570">
    <property type="component" value="Unassembled WGS sequence"/>
</dbReference>
<dbReference type="EMBL" id="JAIBOA010000014">
    <property type="protein sequence ID" value="MBW8485075.1"/>
    <property type="molecule type" value="Genomic_DNA"/>
</dbReference>
<dbReference type="PROSITE" id="PS50943">
    <property type="entry name" value="HTH_CROC1"/>
    <property type="match status" value="1"/>
</dbReference>